<evidence type="ECO:0000313" key="3">
    <source>
        <dbReference type="Proteomes" id="UP001428341"/>
    </source>
</evidence>
<feature type="compositionally biased region" description="Polar residues" evidence="1">
    <location>
        <begin position="164"/>
        <end position="183"/>
    </location>
</feature>
<dbReference type="AlphaFoldDB" id="A0AAP0MWZ3"/>
<gene>
    <name evidence="2" type="ORF">WN944_021524</name>
</gene>
<feature type="region of interest" description="Disordered" evidence="1">
    <location>
        <begin position="1"/>
        <end position="46"/>
    </location>
</feature>
<organism evidence="2 3">
    <name type="scientific">Citrus x changshan-huyou</name>
    <dbReference type="NCBI Taxonomy" id="2935761"/>
    <lineage>
        <taxon>Eukaryota</taxon>
        <taxon>Viridiplantae</taxon>
        <taxon>Streptophyta</taxon>
        <taxon>Embryophyta</taxon>
        <taxon>Tracheophyta</taxon>
        <taxon>Spermatophyta</taxon>
        <taxon>Magnoliopsida</taxon>
        <taxon>eudicotyledons</taxon>
        <taxon>Gunneridae</taxon>
        <taxon>Pentapetalae</taxon>
        <taxon>rosids</taxon>
        <taxon>malvids</taxon>
        <taxon>Sapindales</taxon>
        <taxon>Rutaceae</taxon>
        <taxon>Aurantioideae</taxon>
        <taxon>Citrus</taxon>
    </lineage>
</organism>
<protein>
    <submittedName>
        <fullName evidence="2">Uncharacterized protein</fullName>
    </submittedName>
</protein>
<keyword evidence="3" id="KW-1185">Reference proteome</keyword>
<accession>A0AAP0MWZ3</accession>
<dbReference type="Proteomes" id="UP001428341">
    <property type="component" value="Unassembled WGS sequence"/>
</dbReference>
<name>A0AAP0MWZ3_9ROSI</name>
<feature type="compositionally biased region" description="Basic and acidic residues" evidence="1">
    <location>
        <begin position="8"/>
        <end position="39"/>
    </location>
</feature>
<dbReference type="EMBL" id="JBCGBO010000001">
    <property type="protein sequence ID" value="KAK9228572.1"/>
    <property type="molecule type" value="Genomic_DNA"/>
</dbReference>
<evidence type="ECO:0000256" key="1">
    <source>
        <dbReference type="SAM" id="MobiDB-lite"/>
    </source>
</evidence>
<sequence>MDQQSKYKKADILDLSRDSRGDDQRVDVNEGNLRTEMKKKQNPGGSIMSEEEIKIRGELERDIERNLEEEIKDGIYHLALRLHRFYQHQKERKAGETLIDKRSKALSEVNISIKMEGGTKIEIKEIKKEAQQGRPRSSTISENVKDVMPVSHKKKFDWAKSLRSGMNSEANVNQKSGNASGQRKGSAGVVDTKVAAELGWKW</sequence>
<evidence type="ECO:0000313" key="2">
    <source>
        <dbReference type="EMBL" id="KAK9228572.1"/>
    </source>
</evidence>
<proteinExistence type="predicted"/>
<reference evidence="2 3" key="1">
    <citation type="submission" date="2024-05" db="EMBL/GenBank/DDBJ databases">
        <title>Haplotype-resolved chromosome-level genome assembly of Huyou (Citrus changshanensis).</title>
        <authorList>
            <person name="Miao C."/>
            <person name="Chen W."/>
            <person name="Wu Y."/>
            <person name="Wang L."/>
            <person name="Zhao S."/>
            <person name="Grierson D."/>
            <person name="Xu C."/>
            <person name="Chen K."/>
        </authorList>
    </citation>
    <scope>NUCLEOTIDE SEQUENCE [LARGE SCALE GENOMIC DNA]</scope>
    <source>
        <strain evidence="2">01-14</strain>
        <tissue evidence="2">Leaf</tissue>
    </source>
</reference>
<comment type="caution">
    <text evidence="2">The sequence shown here is derived from an EMBL/GenBank/DDBJ whole genome shotgun (WGS) entry which is preliminary data.</text>
</comment>
<feature type="region of interest" description="Disordered" evidence="1">
    <location>
        <begin position="162"/>
        <end position="188"/>
    </location>
</feature>